<protein>
    <recommendedName>
        <fullName evidence="1">ATPase domain-containing protein</fullName>
    </recommendedName>
</protein>
<dbReference type="Pfam" id="PF01637">
    <property type="entry name" value="ATPase_2"/>
    <property type="match status" value="1"/>
</dbReference>
<dbReference type="InterPro" id="IPR011579">
    <property type="entry name" value="ATPase_dom"/>
</dbReference>
<sequence>MKEIEERKEEKEIIVSREEVKRRLKELLSRKEPICIVIKGEWGVGKTHLLKEFLNNELKEEKYAYISLFGKYSLEDIKSDLTLQLSKAIKYTNVLGQVLENIKSVSPHLGSIGSLLSLLTSKEFKDVIVCFDEFERLSPNLEIKEVFGFISHLKENLNCKIVLIMDEDKIISDKIQEYNQYKEKIVDYEIKLNPSVEENLGIVVNNQFNISESFKQVITEFATLLNVKNIRILRKLVNTFKDFSFIENINELQNDRGYIVKLEFYRKLVLLSYIAYKYNKTESLKEVLEKIISALNHKIFKTSKSDEMKLERDEEEIKKVIKTYPILSWGGIFSIESRDIDYICKYIKYSLTTEDLIKELRSFLIERCTIIKNVEIVNKFDKLIKELQFNLSKSSKEIGEEILKFISDNSNLNAIISSKGIISFVHSLLFIEKLTKEKKFSKIAKNCFKNFVDSKKEELFFSYPKLTTFKMNLGHIFDENFKRYAIEILNKKIEEVRKENVSDISCEKVINIIKDIFQKSGWNKKDEAILNSLSKGLVKSCFENFVEFTEICIEFYRWRKKVKGSNAFEKFLNTLKEAIEELEIEKPRKDYIKNLLNSE</sequence>
<dbReference type="Gene3D" id="3.40.50.300">
    <property type="entry name" value="P-loop containing nucleotide triphosphate hydrolases"/>
    <property type="match status" value="1"/>
</dbReference>
<name>A0AAE3P0P7_9BACT</name>
<feature type="domain" description="ATPase" evidence="1">
    <location>
        <begin position="16"/>
        <end position="173"/>
    </location>
</feature>
<dbReference type="Proteomes" id="UP001144110">
    <property type="component" value="Unassembled WGS sequence"/>
</dbReference>
<evidence type="ECO:0000313" key="2">
    <source>
        <dbReference type="EMBL" id="MDF2953812.1"/>
    </source>
</evidence>
<reference evidence="2" key="1">
    <citation type="submission" date="2022-11" db="EMBL/GenBank/DDBJ databases">
        <title>Candidatus Alkanophaga archaea from heated hydrothermal vent sediment oxidize petroleum alkanes.</title>
        <authorList>
            <person name="Zehnle H."/>
            <person name="Laso-Perez R."/>
            <person name="Lipp J."/>
            <person name="Teske A."/>
            <person name="Wegener G."/>
        </authorList>
    </citation>
    <scope>NUCLEOTIDE SEQUENCE</scope>
    <source>
        <strain evidence="2">MCA70</strain>
    </source>
</reference>
<dbReference type="GO" id="GO:0005524">
    <property type="term" value="F:ATP binding"/>
    <property type="evidence" value="ECO:0007669"/>
    <property type="project" value="InterPro"/>
</dbReference>
<accession>A0AAE3P0P7</accession>
<evidence type="ECO:0000259" key="1">
    <source>
        <dbReference type="Pfam" id="PF01637"/>
    </source>
</evidence>
<dbReference type="EMBL" id="JAPHEG010000004">
    <property type="protein sequence ID" value="MDF2953812.1"/>
    <property type="molecule type" value="Genomic_DNA"/>
</dbReference>
<dbReference type="SUPFAM" id="SSF52540">
    <property type="entry name" value="P-loop containing nucleoside triphosphate hydrolases"/>
    <property type="match status" value="1"/>
</dbReference>
<organism evidence="2 3">
    <name type="scientific">Candidatus Thermodesulfobacterium syntrophicum</name>
    <dbReference type="NCBI Taxonomy" id="3060442"/>
    <lineage>
        <taxon>Bacteria</taxon>
        <taxon>Pseudomonadati</taxon>
        <taxon>Thermodesulfobacteriota</taxon>
        <taxon>Thermodesulfobacteria</taxon>
        <taxon>Thermodesulfobacteriales</taxon>
        <taxon>Thermodesulfobacteriaceae</taxon>
        <taxon>Thermodesulfobacterium</taxon>
    </lineage>
</organism>
<dbReference type="AlphaFoldDB" id="A0AAE3P0P7"/>
<evidence type="ECO:0000313" key="3">
    <source>
        <dbReference type="Proteomes" id="UP001144110"/>
    </source>
</evidence>
<proteinExistence type="predicted"/>
<dbReference type="InterPro" id="IPR027417">
    <property type="entry name" value="P-loop_NTPase"/>
</dbReference>
<gene>
    <name evidence="2" type="ORF">OD816_001057</name>
</gene>
<comment type="caution">
    <text evidence="2">The sequence shown here is derived from an EMBL/GenBank/DDBJ whole genome shotgun (WGS) entry which is preliminary data.</text>
</comment>